<accession>A0A2S9I5T1</accession>
<dbReference type="OrthoDB" id="9812295at2"/>
<evidence type="ECO:0000256" key="2">
    <source>
        <dbReference type="ARBA" id="ARBA00022643"/>
    </source>
</evidence>
<proteinExistence type="predicted"/>
<evidence type="ECO:0000256" key="1">
    <source>
        <dbReference type="ARBA" id="ARBA00001917"/>
    </source>
</evidence>
<dbReference type="Proteomes" id="UP000239181">
    <property type="component" value="Unassembled WGS sequence"/>
</dbReference>
<dbReference type="EMBL" id="PDET01000022">
    <property type="protein sequence ID" value="PRD13140.1"/>
    <property type="molecule type" value="Genomic_DNA"/>
</dbReference>
<gene>
    <name evidence="4" type="ORF">CQW29_22990</name>
</gene>
<dbReference type="PANTHER" id="PTHR30543:SF21">
    <property type="entry name" value="NAD(P)H-DEPENDENT FMN REDUCTASE LOT6"/>
    <property type="match status" value="1"/>
</dbReference>
<evidence type="ECO:0000313" key="4">
    <source>
        <dbReference type="EMBL" id="PRD13140.1"/>
    </source>
</evidence>
<keyword evidence="5" id="KW-1185">Reference proteome</keyword>
<organism evidence="4 5">
    <name type="scientific">Pantoea coffeiphila</name>
    <dbReference type="NCBI Taxonomy" id="1465635"/>
    <lineage>
        <taxon>Bacteria</taxon>
        <taxon>Pseudomonadati</taxon>
        <taxon>Pseudomonadota</taxon>
        <taxon>Gammaproteobacteria</taxon>
        <taxon>Enterobacterales</taxon>
        <taxon>Erwiniaceae</taxon>
        <taxon>Pantoea</taxon>
    </lineage>
</organism>
<protein>
    <recommendedName>
        <fullName evidence="3">NADPH-dependent FMN reductase-like domain-containing protein</fullName>
    </recommendedName>
</protein>
<dbReference type="PANTHER" id="PTHR30543">
    <property type="entry name" value="CHROMATE REDUCTASE"/>
    <property type="match status" value="1"/>
</dbReference>
<dbReference type="SUPFAM" id="SSF52218">
    <property type="entry name" value="Flavoproteins"/>
    <property type="match status" value="1"/>
</dbReference>
<feature type="domain" description="NADPH-dependent FMN reductase-like" evidence="3">
    <location>
        <begin position="8"/>
        <end position="153"/>
    </location>
</feature>
<dbReference type="InterPro" id="IPR005025">
    <property type="entry name" value="FMN_Rdtase-like_dom"/>
</dbReference>
<reference evidence="4 5" key="1">
    <citation type="submission" date="2017-10" db="EMBL/GenBank/DDBJ databases">
        <title>Draft genome of two endophytic bacteria isolated from 'guarana' Paullinia cupana (Mart.) Ducke.</title>
        <authorList>
            <person name="Siqueira K.A."/>
            <person name="Liotti R.G."/>
            <person name="Mendes T.A."/>
            <person name="Soares M.A."/>
        </authorList>
    </citation>
    <scope>NUCLEOTIDE SEQUENCE [LARGE SCALE GENOMIC DNA]</scope>
    <source>
        <strain evidence="4 5">342</strain>
    </source>
</reference>
<keyword evidence="2" id="KW-0288">FMN</keyword>
<comment type="cofactor">
    <cofactor evidence="1">
        <name>FMN</name>
        <dbReference type="ChEBI" id="CHEBI:58210"/>
    </cofactor>
</comment>
<comment type="caution">
    <text evidence="4">The sequence shown here is derived from an EMBL/GenBank/DDBJ whole genome shotgun (WGS) entry which is preliminary data.</text>
</comment>
<dbReference type="AlphaFoldDB" id="A0A2S9I5T1"/>
<dbReference type="GO" id="GO:0010181">
    <property type="term" value="F:FMN binding"/>
    <property type="evidence" value="ECO:0007669"/>
    <property type="project" value="TreeGrafter"/>
</dbReference>
<dbReference type="InterPro" id="IPR029039">
    <property type="entry name" value="Flavoprotein-like_sf"/>
</dbReference>
<name>A0A2S9I5T1_9GAMM</name>
<dbReference type="GO" id="GO:0005829">
    <property type="term" value="C:cytosol"/>
    <property type="evidence" value="ECO:0007669"/>
    <property type="project" value="TreeGrafter"/>
</dbReference>
<dbReference type="RefSeq" id="WP_105595071.1">
    <property type="nucleotide sequence ID" value="NZ_PDET01000022.1"/>
</dbReference>
<evidence type="ECO:0000259" key="3">
    <source>
        <dbReference type="Pfam" id="PF03358"/>
    </source>
</evidence>
<dbReference type="InterPro" id="IPR050712">
    <property type="entry name" value="NAD(P)H-dep_reductase"/>
</dbReference>
<evidence type="ECO:0000313" key="5">
    <source>
        <dbReference type="Proteomes" id="UP000239181"/>
    </source>
</evidence>
<dbReference type="Pfam" id="PF03358">
    <property type="entry name" value="FMN_red"/>
    <property type="match status" value="1"/>
</dbReference>
<dbReference type="Gene3D" id="3.40.50.360">
    <property type="match status" value="1"/>
</dbReference>
<sequence>MSDVRPLKFVTLLGSLRKASLNAIVANSLPELAPSGVEISSLGSVADFPHYDADIQAEGFPEAVLAMGAAIAAADGVIVVTPEYNYSVPGALKNAIDWLSRLPDSPLSGKPLAIQTVSPGAIGGARAQYHLRQSLVFLNANVINKPEIMIGQAGSRIDAEKGTVSDESTRHHLTAQLDALAALARRAG</sequence>
<keyword evidence="2" id="KW-0285">Flavoprotein</keyword>
<dbReference type="GO" id="GO:0016491">
    <property type="term" value="F:oxidoreductase activity"/>
    <property type="evidence" value="ECO:0007669"/>
    <property type="project" value="InterPro"/>
</dbReference>